<dbReference type="KEGG" id="rml:FF011L_16810"/>
<evidence type="ECO:0000256" key="7">
    <source>
        <dbReference type="HAMAP-Rule" id="MF_01224"/>
    </source>
</evidence>
<evidence type="ECO:0000256" key="4">
    <source>
        <dbReference type="ARBA" id="ARBA00023150"/>
    </source>
</evidence>
<dbReference type="OrthoDB" id="9794429at2"/>
<reference evidence="9 10" key="1">
    <citation type="submission" date="2019-02" db="EMBL/GenBank/DDBJ databases">
        <title>Deep-cultivation of Planctomycetes and their phenomic and genomic characterization uncovers novel biology.</title>
        <authorList>
            <person name="Wiegand S."/>
            <person name="Jogler M."/>
            <person name="Boedeker C."/>
            <person name="Pinto D."/>
            <person name="Vollmers J."/>
            <person name="Rivas-Marin E."/>
            <person name="Kohn T."/>
            <person name="Peeters S.H."/>
            <person name="Heuer A."/>
            <person name="Rast P."/>
            <person name="Oberbeckmann S."/>
            <person name="Bunk B."/>
            <person name="Jeske O."/>
            <person name="Meyerdierks A."/>
            <person name="Storesund J.E."/>
            <person name="Kallscheuer N."/>
            <person name="Luecker S."/>
            <person name="Lage O.M."/>
            <person name="Pohl T."/>
            <person name="Merkel B.J."/>
            <person name="Hornburger P."/>
            <person name="Mueller R.-W."/>
            <person name="Bruemmer F."/>
            <person name="Labrenz M."/>
            <person name="Spormann A.M."/>
            <person name="Op den Camp H."/>
            <person name="Overmann J."/>
            <person name="Amann R."/>
            <person name="Jetten M.S.M."/>
            <person name="Mascher T."/>
            <person name="Medema M.H."/>
            <person name="Devos D.P."/>
            <person name="Kaster A.-K."/>
            <person name="Ovreas L."/>
            <person name="Rohde M."/>
            <person name="Galperin M.Y."/>
            <person name="Jogler C."/>
        </authorList>
    </citation>
    <scope>NUCLEOTIDE SEQUENCE [LARGE SCALE GENOMIC DNA]</scope>
    <source>
        <strain evidence="9 10">FF011L</strain>
    </source>
</reference>
<dbReference type="CDD" id="cd01420">
    <property type="entry name" value="MoaC_PE"/>
    <property type="match status" value="1"/>
</dbReference>
<evidence type="ECO:0000256" key="6">
    <source>
        <dbReference type="ARBA" id="ARBA00055087"/>
    </source>
</evidence>
<dbReference type="InterPro" id="IPR050105">
    <property type="entry name" value="MoCo_biosynth_MoaA/MoaC"/>
</dbReference>
<keyword evidence="4 7" id="KW-0501">Molybdenum cofactor biosynthesis</keyword>
<comment type="catalytic activity">
    <reaction evidence="1 7">
        <text>(8S)-3',8-cyclo-7,8-dihydroguanosine 5'-triphosphate = cyclic pyranopterin phosphate + diphosphate</text>
        <dbReference type="Rhea" id="RHEA:49580"/>
        <dbReference type="ChEBI" id="CHEBI:33019"/>
        <dbReference type="ChEBI" id="CHEBI:59648"/>
        <dbReference type="ChEBI" id="CHEBI:131766"/>
        <dbReference type="EC" id="4.6.1.17"/>
    </reaction>
</comment>
<evidence type="ECO:0000256" key="2">
    <source>
        <dbReference type="ARBA" id="ARBA00005046"/>
    </source>
</evidence>
<dbReference type="PANTHER" id="PTHR22960">
    <property type="entry name" value="MOLYBDOPTERIN COFACTOR SYNTHESIS PROTEIN A"/>
    <property type="match status" value="1"/>
</dbReference>
<evidence type="ECO:0000256" key="1">
    <source>
        <dbReference type="ARBA" id="ARBA00001637"/>
    </source>
</evidence>
<feature type="active site" evidence="7">
    <location>
        <position position="131"/>
    </location>
</feature>
<proteinExistence type="inferred from homology"/>
<dbReference type="AlphaFoldDB" id="A0A517MDL6"/>
<dbReference type="InterPro" id="IPR002820">
    <property type="entry name" value="Mopterin_CF_biosynth-C_dom"/>
</dbReference>
<evidence type="ECO:0000313" key="9">
    <source>
        <dbReference type="EMBL" id="QDS92926.1"/>
    </source>
</evidence>
<organism evidence="9 10">
    <name type="scientific">Roseimaritima multifibrata</name>
    <dbReference type="NCBI Taxonomy" id="1930274"/>
    <lineage>
        <taxon>Bacteria</taxon>
        <taxon>Pseudomonadati</taxon>
        <taxon>Planctomycetota</taxon>
        <taxon>Planctomycetia</taxon>
        <taxon>Pirellulales</taxon>
        <taxon>Pirellulaceae</taxon>
        <taxon>Roseimaritima</taxon>
    </lineage>
</organism>
<comment type="subunit">
    <text evidence="7">Homohexamer; trimer of dimers.</text>
</comment>
<dbReference type="GO" id="GO:0061799">
    <property type="term" value="F:cyclic pyranopterin monophosphate synthase activity"/>
    <property type="evidence" value="ECO:0007669"/>
    <property type="project" value="UniProtKB-UniRule"/>
</dbReference>
<dbReference type="EMBL" id="CP036262">
    <property type="protein sequence ID" value="QDS92926.1"/>
    <property type="molecule type" value="Genomic_DNA"/>
</dbReference>
<dbReference type="RefSeq" id="WP_145351100.1">
    <property type="nucleotide sequence ID" value="NZ_CP036262.1"/>
</dbReference>
<dbReference type="InterPro" id="IPR023045">
    <property type="entry name" value="MoaC"/>
</dbReference>
<accession>A0A517MDL6</accession>
<protein>
    <recommendedName>
        <fullName evidence="3 7">Cyclic pyranopterin monophosphate synthase</fullName>
        <ecNumber evidence="3 7">4.6.1.17</ecNumber>
    </recommendedName>
    <alternativeName>
        <fullName evidence="7">Molybdenum cofactor biosynthesis protein C</fullName>
    </alternativeName>
</protein>
<comment type="similarity">
    <text evidence="7">Belongs to the MoaC family.</text>
</comment>
<keyword evidence="10" id="KW-1185">Reference proteome</keyword>
<feature type="binding site" evidence="7">
    <location>
        <begin position="116"/>
        <end position="117"/>
    </location>
    <ligand>
        <name>substrate</name>
    </ligand>
</feature>
<dbReference type="NCBIfam" id="NF006870">
    <property type="entry name" value="PRK09364.1"/>
    <property type="match status" value="1"/>
</dbReference>
<gene>
    <name evidence="7 9" type="primary">moaC</name>
    <name evidence="9" type="ORF">FF011L_16810</name>
</gene>
<feature type="domain" description="Molybdopterin cofactor biosynthesis C (MoaC)" evidence="8">
    <location>
        <begin position="14"/>
        <end position="153"/>
    </location>
</feature>
<dbReference type="InterPro" id="IPR047594">
    <property type="entry name" value="MoaC_bact/euk"/>
</dbReference>
<evidence type="ECO:0000259" key="8">
    <source>
        <dbReference type="Pfam" id="PF01967"/>
    </source>
</evidence>
<sequence>MASNHFGPDGQARMVDVSEKAVTVRTATAETIVLMQPKTMEMIQAGTHRKGDVLAVARLAAIMGCKQTASLIPLCHAIPIEGVDVTFEPFEEPTATEARLRCQVTVRTTAKTGIEMEAMTGASIAGLTLYDMCKSVDRRMELESIRVVAKAGGKSGDWSVD</sequence>
<comment type="pathway">
    <text evidence="2 7">Cofactor biosynthesis; molybdopterin biosynthesis.</text>
</comment>
<dbReference type="UniPathway" id="UPA00344"/>
<keyword evidence="5 7" id="KW-0456">Lyase</keyword>
<dbReference type="InterPro" id="IPR036522">
    <property type="entry name" value="MoaC_sf"/>
</dbReference>
<dbReference type="PANTHER" id="PTHR22960:SF29">
    <property type="entry name" value="CYCLIC PYRANOPTERIN MONOPHOSPHATE SYNTHASE"/>
    <property type="match status" value="1"/>
</dbReference>
<dbReference type="HAMAP" id="MF_01224_B">
    <property type="entry name" value="MoaC_B"/>
    <property type="match status" value="1"/>
</dbReference>
<evidence type="ECO:0000256" key="5">
    <source>
        <dbReference type="ARBA" id="ARBA00023239"/>
    </source>
</evidence>
<evidence type="ECO:0000256" key="3">
    <source>
        <dbReference type="ARBA" id="ARBA00012575"/>
    </source>
</evidence>
<feature type="binding site" evidence="7">
    <location>
        <begin position="74"/>
        <end position="76"/>
    </location>
    <ligand>
        <name>substrate</name>
    </ligand>
</feature>
<dbReference type="SUPFAM" id="SSF55040">
    <property type="entry name" value="Molybdenum cofactor biosynthesis protein C, MoaC"/>
    <property type="match status" value="1"/>
</dbReference>
<dbReference type="Proteomes" id="UP000320672">
    <property type="component" value="Chromosome"/>
</dbReference>
<evidence type="ECO:0000313" key="10">
    <source>
        <dbReference type="Proteomes" id="UP000320672"/>
    </source>
</evidence>
<dbReference type="GO" id="GO:0006777">
    <property type="term" value="P:Mo-molybdopterin cofactor biosynthetic process"/>
    <property type="evidence" value="ECO:0007669"/>
    <property type="project" value="UniProtKB-UniRule"/>
</dbReference>
<dbReference type="Gene3D" id="3.30.70.640">
    <property type="entry name" value="Molybdopterin cofactor biosynthesis C (MoaC) domain"/>
    <property type="match status" value="1"/>
</dbReference>
<dbReference type="Pfam" id="PF01967">
    <property type="entry name" value="MoaC"/>
    <property type="match status" value="1"/>
</dbReference>
<dbReference type="EC" id="4.6.1.17" evidence="3 7"/>
<comment type="function">
    <text evidence="6 7">Catalyzes the conversion of (8S)-3',8-cyclo-7,8-dihydroguanosine 5'-triphosphate to cyclic pyranopterin monophosphate (cPMP).</text>
</comment>
<dbReference type="NCBIfam" id="TIGR00581">
    <property type="entry name" value="moaC"/>
    <property type="match status" value="1"/>
</dbReference>
<name>A0A517MDL6_9BACT</name>